<dbReference type="EMBL" id="FNJN01000001">
    <property type="protein sequence ID" value="SDO64930.1"/>
    <property type="molecule type" value="Genomic_DNA"/>
</dbReference>
<feature type="compositionally biased region" description="Low complexity" evidence="6">
    <location>
        <begin position="77"/>
        <end position="87"/>
    </location>
</feature>
<dbReference type="HAMAP" id="MF_01114">
    <property type="entry name" value="RecX"/>
    <property type="match status" value="1"/>
</dbReference>
<evidence type="ECO:0000256" key="2">
    <source>
        <dbReference type="ARBA" id="ARBA00009695"/>
    </source>
</evidence>
<gene>
    <name evidence="5" type="primary">recX</name>
    <name evidence="8" type="ORF">SAMN04487788_0430</name>
</gene>
<evidence type="ECO:0000256" key="6">
    <source>
        <dbReference type="SAM" id="MobiDB-lite"/>
    </source>
</evidence>
<dbReference type="PANTHER" id="PTHR33602:SF1">
    <property type="entry name" value="REGULATORY PROTEIN RECX FAMILY PROTEIN"/>
    <property type="match status" value="1"/>
</dbReference>
<dbReference type="PANTHER" id="PTHR33602">
    <property type="entry name" value="REGULATORY PROTEIN RECX FAMILY PROTEIN"/>
    <property type="match status" value="1"/>
</dbReference>
<evidence type="ECO:0000256" key="5">
    <source>
        <dbReference type="HAMAP-Rule" id="MF_01114"/>
    </source>
</evidence>
<evidence type="ECO:0000313" key="8">
    <source>
        <dbReference type="EMBL" id="SDO64930.1"/>
    </source>
</evidence>
<feature type="region of interest" description="Disordered" evidence="6">
    <location>
        <begin position="1"/>
        <end position="103"/>
    </location>
</feature>
<reference evidence="8 9" key="1">
    <citation type="submission" date="2016-10" db="EMBL/GenBank/DDBJ databases">
        <authorList>
            <person name="de Groot N.N."/>
        </authorList>
    </citation>
    <scope>NUCLEOTIDE SEQUENCE [LARGE SCALE GENOMIC DNA]</scope>
    <source>
        <strain evidence="8 9">StLB037</strain>
    </source>
</reference>
<feature type="domain" description="RecX second three-helical" evidence="7">
    <location>
        <begin position="154"/>
        <end position="195"/>
    </location>
</feature>
<dbReference type="AlphaFoldDB" id="A0A1H0LAF8"/>
<dbReference type="Gene3D" id="1.10.10.10">
    <property type="entry name" value="Winged helix-like DNA-binding domain superfamily/Winged helix DNA-binding domain"/>
    <property type="match status" value="1"/>
</dbReference>
<protein>
    <recommendedName>
        <fullName evidence="3 5">Regulatory protein RecX</fullName>
    </recommendedName>
</protein>
<comment type="similarity">
    <text evidence="2 5">Belongs to the RecX family.</text>
</comment>
<keyword evidence="4 5" id="KW-0963">Cytoplasm</keyword>
<dbReference type="InterPro" id="IPR036388">
    <property type="entry name" value="WH-like_DNA-bd_sf"/>
</dbReference>
<comment type="function">
    <text evidence="5">Modulates RecA activity.</text>
</comment>
<dbReference type="InterPro" id="IPR053924">
    <property type="entry name" value="RecX_HTH_2nd"/>
</dbReference>
<dbReference type="Pfam" id="PF02631">
    <property type="entry name" value="RecX_HTH2"/>
    <property type="match status" value="1"/>
</dbReference>
<dbReference type="GO" id="GO:0005737">
    <property type="term" value="C:cytoplasm"/>
    <property type="evidence" value="ECO:0007669"/>
    <property type="project" value="UniProtKB-SubCell"/>
</dbReference>
<sequence>MADDVERSDEPKNPGSPDGASTRSGTLRVLGEADLAPVIPLFRSAPRADREHPSRRGAVHDAAATGSISDDIDERPSSVSRPRLSVVGDPDEGVESSPDRAEARERAEAVLLRKLRSRSLSLAEARTVIRGVDDADDAIADELIDHFVDLGYLDDAAFAEQLAMSAVERKGEGRRAVAETLRKRGIPRDIAEAALAELPDDDAERALDFARSKVRGVDGAEYDAALRRLAGQLARRGYPSSVALTAARTALEEAGIGRSRSFPRPSSGVRFTPDR</sequence>
<organism evidence="8 9">
    <name type="scientific">Microbacterium testaceum (strain StLB037)</name>
    <dbReference type="NCBI Taxonomy" id="979556"/>
    <lineage>
        <taxon>Bacteria</taxon>
        <taxon>Bacillati</taxon>
        <taxon>Actinomycetota</taxon>
        <taxon>Actinomycetes</taxon>
        <taxon>Micrococcales</taxon>
        <taxon>Microbacteriaceae</taxon>
        <taxon>Microbacterium</taxon>
    </lineage>
</organism>
<evidence type="ECO:0000256" key="1">
    <source>
        <dbReference type="ARBA" id="ARBA00004496"/>
    </source>
</evidence>
<evidence type="ECO:0000313" key="9">
    <source>
        <dbReference type="Proteomes" id="UP000186456"/>
    </source>
</evidence>
<evidence type="ECO:0000256" key="4">
    <source>
        <dbReference type="ARBA" id="ARBA00022490"/>
    </source>
</evidence>
<feature type="compositionally biased region" description="Basic and acidic residues" evidence="6">
    <location>
        <begin position="1"/>
        <end position="12"/>
    </location>
</feature>
<evidence type="ECO:0000256" key="3">
    <source>
        <dbReference type="ARBA" id="ARBA00018111"/>
    </source>
</evidence>
<comment type="subcellular location">
    <subcellularLocation>
        <location evidence="1 5">Cytoplasm</location>
    </subcellularLocation>
</comment>
<proteinExistence type="inferred from homology"/>
<dbReference type="Proteomes" id="UP000186456">
    <property type="component" value="Unassembled WGS sequence"/>
</dbReference>
<name>A0A1H0LAF8_MICTS</name>
<dbReference type="GO" id="GO:0006282">
    <property type="term" value="P:regulation of DNA repair"/>
    <property type="evidence" value="ECO:0007669"/>
    <property type="project" value="UniProtKB-UniRule"/>
</dbReference>
<feature type="region of interest" description="Disordered" evidence="6">
    <location>
        <begin position="255"/>
        <end position="275"/>
    </location>
</feature>
<accession>A0A1H0LAF8</accession>
<evidence type="ECO:0000259" key="7">
    <source>
        <dbReference type="Pfam" id="PF02631"/>
    </source>
</evidence>
<dbReference type="InterPro" id="IPR003783">
    <property type="entry name" value="Regulatory_RecX"/>
</dbReference>